<dbReference type="InterPro" id="IPR015500">
    <property type="entry name" value="Peptidase_S8_subtilisin-rel"/>
</dbReference>
<feature type="chain" id="PRO_5043474461" evidence="8">
    <location>
        <begin position="26"/>
        <end position="463"/>
    </location>
</feature>
<dbReference type="Pfam" id="PF00082">
    <property type="entry name" value="Peptidase_S8"/>
    <property type="match status" value="1"/>
</dbReference>
<gene>
    <name evidence="11" type="primary">ALP1_2</name>
    <name evidence="11" type="ORF">TWF696_005619</name>
</gene>
<name>A0AAV9V402_9PEZI</name>
<dbReference type="PANTHER" id="PTHR43806:SF58">
    <property type="entry name" value="ALKALINE PROTEASE 1-RELATED"/>
    <property type="match status" value="1"/>
</dbReference>
<dbReference type="PROSITE" id="PS00136">
    <property type="entry name" value="SUBTILASE_ASP"/>
    <property type="match status" value="1"/>
</dbReference>
<keyword evidence="4 6" id="KW-0378">Hydrolase</keyword>
<dbReference type="PRINTS" id="PR00723">
    <property type="entry name" value="SUBTILISIN"/>
</dbReference>
<organism evidence="11 12">
    <name type="scientific">Orbilia brochopaga</name>
    <dbReference type="NCBI Taxonomy" id="3140254"/>
    <lineage>
        <taxon>Eukaryota</taxon>
        <taxon>Fungi</taxon>
        <taxon>Dikarya</taxon>
        <taxon>Ascomycota</taxon>
        <taxon>Pezizomycotina</taxon>
        <taxon>Orbiliomycetes</taxon>
        <taxon>Orbiliales</taxon>
        <taxon>Orbiliaceae</taxon>
        <taxon>Orbilia</taxon>
    </lineage>
</organism>
<dbReference type="InterPro" id="IPR010259">
    <property type="entry name" value="S8pro/Inhibitor_I9"/>
</dbReference>
<feature type="domain" description="Peptidase S8/S53" evidence="9">
    <location>
        <begin position="173"/>
        <end position="387"/>
    </location>
</feature>
<evidence type="ECO:0000256" key="8">
    <source>
        <dbReference type="SAM" id="SignalP"/>
    </source>
</evidence>
<dbReference type="PROSITE" id="PS00138">
    <property type="entry name" value="SUBTILASE_SER"/>
    <property type="match status" value="1"/>
</dbReference>
<evidence type="ECO:0000259" key="9">
    <source>
        <dbReference type="Pfam" id="PF00082"/>
    </source>
</evidence>
<evidence type="ECO:0000313" key="12">
    <source>
        <dbReference type="Proteomes" id="UP001375240"/>
    </source>
</evidence>
<keyword evidence="12" id="KW-1185">Reference proteome</keyword>
<evidence type="ECO:0000256" key="3">
    <source>
        <dbReference type="ARBA" id="ARBA00022729"/>
    </source>
</evidence>
<dbReference type="SUPFAM" id="SSF52743">
    <property type="entry name" value="Subtilisin-like"/>
    <property type="match status" value="1"/>
</dbReference>
<comment type="similarity">
    <text evidence="1 6 7">Belongs to the peptidase S8 family.</text>
</comment>
<accession>A0AAV9V402</accession>
<keyword evidence="3 8" id="KW-0732">Signal</keyword>
<evidence type="ECO:0000256" key="5">
    <source>
        <dbReference type="ARBA" id="ARBA00022825"/>
    </source>
</evidence>
<evidence type="ECO:0000256" key="2">
    <source>
        <dbReference type="ARBA" id="ARBA00022670"/>
    </source>
</evidence>
<dbReference type="PROSITE" id="PS51892">
    <property type="entry name" value="SUBTILASE"/>
    <property type="match status" value="1"/>
</dbReference>
<dbReference type="Pfam" id="PF05922">
    <property type="entry name" value="Inhibitor_I9"/>
    <property type="match status" value="1"/>
</dbReference>
<dbReference type="GO" id="GO:0006508">
    <property type="term" value="P:proteolysis"/>
    <property type="evidence" value="ECO:0007669"/>
    <property type="project" value="UniProtKB-KW"/>
</dbReference>
<reference evidence="11 12" key="1">
    <citation type="submission" date="2019-10" db="EMBL/GenBank/DDBJ databases">
        <authorList>
            <person name="Palmer J.M."/>
        </authorList>
    </citation>
    <scope>NUCLEOTIDE SEQUENCE [LARGE SCALE GENOMIC DNA]</scope>
    <source>
        <strain evidence="11 12">TWF696</strain>
    </source>
</reference>
<dbReference type="PROSITE" id="PS00137">
    <property type="entry name" value="SUBTILASE_HIS"/>
    <property type="match status" value="1"/>
</dbReference>
<dbReference type="InterPro" id="IPR050131">
    <property type="entry name" value="Peptidase_S8_subtilisin-like"/>
</dbReference>
<keyword evidence="2 6" id="KW-0645">Protease</keyword>
<evidence type="ECO:0000256" key="4">
    <source>
        <dbReference type="ARBA" id="ARBA00022801"/>
    </source>
</evidence>
<dbReference type="AlphaFoldDB" id="A0AAV9V402"/>
<dbReference type="SUPFAM" id="SSF54897">
    <property type="entry name" value="Protease propeptides/inhibitors"/>
    <property type="match status" value="1"/>
</dbReference>
<dbReference type="InterPro" id="IPR037045">
    <property type="entry name" value="S8pro/Inhibitor_I9_sf"/>
</dbReference>
<evidence type="ECO:0000259" key="10">
    <source>
        <dbReference type="Pfam" id="PF05922"/>
    </source>
</evidence>
<feature type="signal peptide" evidence="8">
    <location>
        <begin position="1"/>
        <end position="25"/>
    </location>
</feature>
<dbReference type="FunFam" id="3.40.50.200:FF:000007">
    <property type="entry name" value="Subtilisin-like serine protease"/>
    <property type="match status" value="1"/>
</dbReference>
<dbReference type="InterPro" id="IPR034193">
    <property type="entry name" value="PCSK9_ProteinaseK-like"/>
</dbReference>
<evidence type="ECO:0000256" key="7">
    <source>
        <dbReference type="RuleBase" id="RU003355"/>
    </source>
</evidence>
<dbReference type="PANTHER" id="PTHR43806">
    <property type="entry name" value="PEPTIDASE S8"/>
    <property type="match status" value="1"/>
</dbReference>
<dbReference type="CDD" id="cd04077">
    <property type="entry name" value="Peptidases_S8_PCSK9_ProteinaseK_like"/>
    <property type="match status" value="1"/>
</dbReference>
<dbReference type="EMBL" id="JAVHNQ010000003">
    <property type="protein sequence ID" value="KAK6353657.1"/>
    <property type="molecule type" value="Genomic_DNA"/>
</dbReference>
<dbReference type="Gene3D" id="3.30.70.80">
    <property type="entry name" value="Peptidase S8 propeptide/proteinase inhibitor I9"/>
    <property type="match status" value="1"/>
</dbReference>
<proteinExistence type="inferred from homology"/>
<dbReference type="InterPro" id="IPR000209">
    <property type="entry name" value="Peptidase_S8/S53_dom"/>
</dbReference>
<protein>
    <submittedName>
        <fullName evidence="11">Basic amino-acid permease</fullName>
    </submittedName>
</protein>
<feature type="active site" description="Charge relay system" evidence="6">
    <location>
        <position position="370"/>
    </location>
</feature>
<dbReference type="Gene3D" id="3.40.50.200">
    <property type="entry name" value="Peptidase S8/S53 domain"/>
    <property type="match status" value="1"/>
</dbReference>
<dbReference type="Proteomes" id="UP001375240">
    <property type="component" value="Unassembled WGS sequence"/>
</dbReference>
<dbReference type="InterPro" id="IPR036852">
    <property type="entry name" value="Peptidase_S8/S53_dom_sf"/>
</dbReference>
<sequence>MKISSTFKVLAAVLPFVNFAGIAAALPLDVPTTELPSAQAPGPKKVIVVLKDQVDSKKLLRETSWVRLVHARNLQKRQATNTTTHLPTGVEGTYDINKFKAYAGSFDEETIAEIQSSDNVEYIEEEQEIYITGVQSQYSAPWGLAQLSSRVSSRKPFAKIEDPHVYQYDASAGEGMYVYVLDTGILTAHKEFEGRAEHGFTAVEDADDADHQGHGTHVAGIIAGKTWGVAKKARVISVKVLDDRTSNTAVALDGFNWAVQDIIEKKRQNIAVINMSLGSNFSRALNEAVENAYAEGIISVCSAGNFAGQASDQSPASAKTSITVGAINVDGTRLPQSNFGDAVTLWAPGSRILSASNASVEASIGFSGTSQAAPHVAGLICYLRALEGLKGTDVVRQRLLDMGQKNVLKTSTLMGSANILAYNGADSEETALASLEQSILHRGWKWVKGSFEDVKTLVLKLAN</sequence>
<keyword evidence="5 6" id="KW-0720">Serine protease</keyword>
<dbReference type="GO" id="GO:0004252">
    <property type="term" value="F:serine-type endopeptidase activity"/>
    <property type="evidence" value="ECO:0007669"/>
    <property type="project" value="UniProtKB-UniRule"/>
</dbReference>
<dbReference type="GO" id="GO:0005576">
    <property type="term" value="C:extracellular region"/>
    <property type="evidence" value="ECO:0007669"/>
    <property type="project" value="UniProtKB-ARBA"/>
</dbReference>
<dbReference type="InterPro" id="IPR022398">
    <property type="entry name" value="Peptidase_S8_His-AS"/>
</dbReference>
<feature type="active site" description="Charge relay system" evidence="6">
    <location>
        <position position="182"/>
    </location>
</feature>
<evidence type="ECO:0000256" key="6">
    <source>
        <dbReference type="PROSITE-ProRule" id="PRU01240"/>
    </source>
</evidence>
<feature type="domain" description="Inhibitor I9" evidence="10">
    <location>
        <begin position="46"/>
        <end position="130"/>
    </location>
</feature>
<dbReference type="InterPro" id="IPR023827">
    <property type="entry name" value="Peptidase_S8_Asp-AS"/>
</dbReference>
<evidence type="ECO:0000256" key="1">
    <source>
        <dbReference type="ARBA" id="ARBA00011073"/>
    </source>
</evidence>
<evidence type="ECO:0000313" key="11">
    <source>
        <dbReference type="EMBL" id="KAK6353657.1"/>
    </source>
</evidence>
<dbReference type="InterPro" id="IPR023828">
    <property type="entry name" value="Peptidase_S8_Ser-AS"/>
</dbReference>
<feature type="active site" description="Charge relay system" evidence="6">
    <location>
        <position position="214"/>
    </location>
</feature>
<comment type="caution">
    <text evidence="11">The sequence shown here is derived from an EMBL/GenBank/DDBJ whole genome shotgun (WGS) entry which is preliminary data.</text>
</comment>